<evidence type="ECO:0000256" key="1">
    <source>
        <dbReference type="SAM" id="MobiDB-lite"/>
    </source>
</evidence>
<evidence type="ECO:0000313" key="2">
    <source>
        <dbReference type="EMBL" id="KAK3861638.1"/>
    </source>
</evidence>
<dbReference type="AlphaFoldDB" id="A0AAE1K314"/>
<accession>A0AAE1K314</accession>
<comment type="caution">
    <text evidence="2">The sequence shown here is derived from an EMBL/GenBank/DDBJ whole genome shotgun (WGS) entry which is preliminary data.</text>
</comment>
<organism evidence="2 3">
    <name type="scientific">Petrolisthes cinctipes</name>
    <name type="common">Flat porcelain crab</name>
    <dbReference type="NCBI Taxonomy" id="88211"/>
    <lineage>
        <taxon>Eukaryota</taxon>
        <taxon>Metazoa</taxon>
        <taxon>Ecdysozoa</taxon>
        <taxon>Arthropoda</taxon>
        <taxon>Crustacea</taxon>
        <taxon>Multicrustacea</taxon>
        <taxon>Malacostraca</taxon>
        <taxon>Eumalacostraca</taxon>
        <taxon>Eucarida</taxon>
        <taxon>Decapoda</taxon>
        <taxon>Pleocyemata</taxon>
        <taxon>Anomura</taxon>
        <taxon>Galatheoidea</taxon>
        <taxon>Porcellanidae</taxon>
        <taxon>Petrolisthes</taxon>
    </lineage>
</organism>
<feature type="region of interest" description="Disordered" evidence="1">
    <location>
        <begin position="88"/>
        <end position="110"/>
    </location>
</feature>
<keyword evidence="3" id="KW-1185">Reference proteome</keyword>
<evidence type="ECO:0000313" key="3">
    <source>
        <dbReference type="Proteomes" id="UP001286313"/>
    </source>
</evidence>
<feature type="compositionally biased region" description="Polar residues" evidence="1">
    <location>
        <begin position="93"/>
        <end position="110"/>
    </location>
</feature>
<reference evidence="2" key="1">
    <citation type="submission" date="2023-10" db="EMBL/GenBank/DDBJ databases">
        <title>Genome assemblies of two species of porcelain crab, Petrolisthes cinctipes and Petrolisthes manimaculis (Anomura: Porcellanidae).</title>
        <authorList>
            <person name="Angst P."/>
        </authorList>
    </citation>
    <scope>NUCLEOTIDE SEQUENCE</scope>
    <source>
        <strain evidence="2">PB745_01</strain>
        <tissue evidence="2">Gill</tissue>
    </source>
</reference>
<proteinExistence type="predicted"/>
<dbReference type="Proteomes" id="UP001286313">
    <property type="component" value="Unassembled WGS sequence"/>
</dbReference>
<dbReference type="EMBL" id="JAWQEG010004448">
    <property type="protein sequence ID" value="KAK3861638.1"/>
    <property type="molecule type" value="Genomic_DNA"/>
</dbReference>
<gene>
    <name evidence="2" type="ORF">Pcinc_032419</name>
</gene>
<sequence length="110" mass="12497">MVNRSRLKRFDSSSKFSLCLAKDKLKELSEGNKAGGVWRTEEAVRESTSPLFKKSKNLKKLSLSMNKEALMSKTKIFQDKTENNLTPFDLHTGSLQMSKHATQEKANTPY</sequence>
<protein>
    <submittedName>
        <fullName evidence="2">Uncharacterized protein</fullName>
    </submittedName>
</protein>
<name>A0AAE1K314_PETCI</name>